<gene>
    <name evidence="2" type="ORF">S12H4_10148</name>
</gene>
<reference evidence="2" key="1">
    <citation type="journal article" date="2014" name="Front. Microbiol.">
        <title>High frequency of phylogenetically diverse reductive dehalogenase-homologous genes in deep subseafloor sedimentary metagenomes.</title>
        <authorList>
            <person name="Kawai M."/>
            <person name="Futagami T."/>
            <person name="Toyoda A."/>
            <person name="Takaki Y."/>
            <person name="Nishi S."/>
            <person name="Hori S."/>
            <person name="Arai W."/>
            <person name="Tsubouchi T."/>
            <person name="Morono Y."/>
            <person name="Uchiyama I."/>
            <person name="Ito T."/>
            <person name="Fujiyama A."/>
            <person name="Inagaki F."/>
            <person name="Takami H."/>
        </authorList>
    </citation>
    <scope>NUCLEOTIDE SEQUENCE</scope>
    <source>
        <strain evidence="2">Expedition CK06-06</strain>
    </source>
</reference>
<evidence type="ECO:0000313" key="2">
    <source>
        <dbReference type="EMBL" id="GAI61421.1"/>
    </source>
</evidence>
<proteinExistence type="predicted"/>
<name>X1R2W4_9ZZZZ</name>
<feature type="non-terminal residue" evidence="2">
    <location>
        <position position="288"/>
    </location>
</feature>
<dbReference type="AlphaFoldDB" id="X1R2W4"/>
<feature type="non-terminal residue" evidence="2">
    <location>
        <position position="1"/>
    </location>
</feature>
<sequence length="288" mass="33329">QIYKENEILRNEIIEDLNWLSHQISGLDDILIHNFNDTVLPGKVDFLLANVSYDNNSMYEQLSNMIESDNDRWWYVETVAPSIIPSDGSNSGYAFVNQGPLDLTEFWTFNRSIQDNGNVTILDFRSKDWIIASTFINDGEKWVENSEFHDILISSILSLKNMIFEIDNISMNWPKSNWAEEKALPLLNLSEPLVFFKISNETFRASDFMDLGWIDIKIYYKDGLTEGEIRIVHKVFDMIIASNWYVNNFVALEYAGNNIDFTFLVLGLSAFIFVLAILSRKKKSKTIE</sequence>
<accession>X1R2W4</accession>
<feature type="transmembrane region" description="Helical" evidence="1">
    <location>
        <begin position="261"/>
        <end position="278"/>
    </location>
</feature>
<organism evidence="2">
    <name type="scientific">marine sediment metagenome</name>
    <dbReference type="NCBI Taxonomy" id="412755"/>
    <lineage>
        <taxon>unclassified sequences</taxon>
        <taxon>metagenomes</taxon>
        <taxon>ecological metagenomes</taxon>
    </lineage>
</organism>
<dbReference type="EMBL" id="BARW01004275">
    <property type="protein sequence ID" value="GAI61421.1"/>
    <property type="molecule type" value="Genomic_DNA"/>
</dbReference>
<comment type="caution">
    <text evidence="2">The sequence shown here is derived from an EMBL/GenBank/DDBJ whole genome shotgun (WGS) entry which is preliminary data.</text>
</comment>
<keyword evidence="1" id="KW-0472">Membrane</keyword>
<evidence type="ECO:0000256" key="1">
    <source>
        <dbReference type="SAM" id="Phobius"/>
    </source>
</evidence>
<keyword evidence="1" id="KW-0812">Transmembrane</keyword>
<protein>
    <submittedName>
        <fullName evidence="2">Uncharacterized protein</fullName>
    </submittedName>
</protein>
<keyword evidence="1" id="KW-1133">Transmembrane helix</keyword>